<dbReference type="Proteomes" id="UP000199400">
    <property type="component" value="Unassembled WGS sequence"/>
</dbReference>
<name>A0A1I1TAL9_9BACT</name>
<feature type="coiled-coil region" evidence="1">
    <location>
        <begin position="1"/>
        <end position="28"/>
    </location>
</feature>
<accession>A0A1I1TAL9</accession>
<evidence type="ECO:0000256" key="1">
    <source>
        <dbReference type="SAM" id="Coils"/>
    </source>
</evidence>
<keyword evidence="3" id="KW-1185">Reference proteome</keyword>
<organism evidence="2 3">
    <name type="scientific">Nannocystis exedens</name>
    <dbReference type="NCBI Taxonomy" id="54"/>
    <lineage>
        <taxon>Bacteria</taxon>
        <taxon>Pseudomonadati</taxon>
        <taxon>Myxococcota</taxon>
        <taxon>Polyangia</taxon>
        <taxon>Nannocystales</taxon>
        <taxon>Nannocystaceae</taxon>
        <taxon>Nannocystis</taxon>
    </lineage>
</organism>
<evidence type="ECO:0000313" key="3">
    <source>
        <dbReference type="Proteomes" id="UP000199400"/>
    </source>
</evidence>
<dbReference type="EMBL" id="FOMX01000002">
    <property type="protein sequence ID" value="SFD52480.1"/>
    <property type="molecule type" value="Genomic_DNA"/>
</dbReference>
<keyword evidence="1" id="KW-0175">Coiled coil</keyword>
<sequence>MSNKHELLEDLSQALARLTEASERMRQRLDQVDPYEQPARWSAINDQIRSLDERISVLRDEHQKVGLVVVELVPISRGELEDLRRAIAGLSGIVRAMGTSAAVAEAAGKLAVVASDLVKKSLPKG</sequence>
<evidence type="ECO:0000313" key="2">
    <source>
        <dbReference type="EMBL" id="SFD52480.1"/>
    </source>
</evidence>
<dbReference type="RefSeq" id="WP_096334330.1">
    <property type="nucleotide sequence ID" value="NZ_FOMX01000002.1"/>
</dbReference>
<dbReference type="AlphaFoldDB" id="A0A1I1TAL9"/>
<reference evidence="3" key="1">
    <citation type="submission" date="2016-10" db="EMBL/GenBank/DDBJ databases">
        <authorList>
            <person name="Varghese N."/>
            <person name="Submissions S."/>
        </authorList>
    </citation>
    <scope>NUCLEOTIDE SEQUENCE [LARGE SCALE GENOMIC DNA]</scope>
    <source>
        <strain evidence="3">ATCC 25963</strain>
    </source>
</reference>
<gene>
    <name evidence="2" type="ORF">SAMN02745121_00427</name>
</gene>
<protein>
    <submittedName>
        <fullName evidence="2">Uncharacterized protein</fullName>
    </submittedName>
</protein>
<proteinExistence type="predicted"/>
<dbReference type="STRING" id="54.SAMN02745121_00427"/>